<evidence type="ECO:0000313" key="6">
    <source>
        <dbReference type="Proteomes" id="UP000076842"/>
    </source>
</evidence>
<reference evidence="5 6" key="1">
    <citation type="journal article" date="2016" name="Mol. Biol. Evol.">
        <title>Comparative Genomics of Early-Diverging Mushroom-Forming Fungi Provides Insights into the Origins of Lignocellulose Decay Capabilities.</title>
        <authorList>
            <person name="Nagy L.G."/>
            <person name="Riley R."/>
            <person name="Tritt A."/>
            <person name="Adam C."/>
            <person name="Daum C."/>
            <person name="Floudas D."/>
            <person name="Sun H."/>
            <person name="Yadav J.S."/>
            <person name="Pangilinan J."/>
            <person name="Larsson K.H."/>
            <person name="Matsuura K."/>
            <person name="Barry K."/>
            <person name="Labutti K."/>
            <person name="Kuo R."/>
            <person name="Ohm R.A."/>
            <person name="Bhattacharya S.S."/>
            <person name="Shirouzu T."/>
            <person name="Yoshinaga Y."/>
            <person name="Martin F.M."/>
            <person name="Grigoriev I.V."/>
            <person name="Hibbett D.S."/>
        </authorList>
    </citation>
    <scope>NUCLEOTIDE SEQUENCE [LARGE SCALE GENOMIC DNA]</scope>
    <source>
        <strain evidence="5 6">HHB12733</strain>
    </source>
</reference>
<keyword evidence="6" id="KW-1185">Reference proteome</keyword>
<evidence type="ECO:0000256" key="4">
    <source>
        <dbReference type="SAM" id="Phobius"/>
    </source>
</evidence>
<evidence type="ECO:0000313" key="5">
    <source>
        <dbReference type="EMBL" id="KZT56806.1"/>
    </source>
</evidence>
<dbReference type="InterPro" id="IPR013785">
    <property type="entry name" value="Aldolase_TIM"/>
</dbReference>
<dbReference type="STRING" id="1353952.A0A165FIP7"/>
<dbReference type="SUPFAM" id="SSF51412">
    <property type="entry name" value="Inosine monophosphate dehydrogenase (IMPDH)"/>
    <property type="match status" value="1"/>
</dbReference>
<proteinExistence type="predicted"/>
<name>A0A165FIP7_9BASI</name>
<dbReference type="InterPro" id="IPR004136">
    <property type="entry name" value="NMO"/>
</dbReference>
<accession>A0A165FIP7</accession>
<keyword evidence="4" id="KW-0472">Membrane</keyword>
<feature type="transmembrane region" description="Helical" evidence="4">
    <location>
        <begin position="20"/>
        <end position="46"/>
    </location>
</feature>
<evidence type="ECO:0000256" key="3">
    <source>
        <dbReference type="ARBA" id="ARBA00023002"/>
    </source>
</evidence>
<dbReference type="AlphaFoldDB" id="A0A165FIP7"/>
<dbReference type="GO" id="GO:0018580">
    <property type="term" value="F:nitronate monooxygenase activity"/>
    <property type="evidence" value="ECO:0007669"/>
    <property type="project" value="InterPro"/>
</dbReference>
<dbReference type="InParanoid" id="A0A165FIP7"/>
<evidence type="ECO:0000256" key="1">
    <source>
        <dbReference type="ARBA" id="ARBA00022630"/>
    </source>
</evidence>
<keyword evidence="1" id="KW-0285">Flavoprotein</keyword>
<gene>
    <name evidence="5" type="ORF">CALCODRAFT_470639</name>
</gene>
<keyword evidence="4" id="KW-0812">Transmembrane</keyword>
<dbReference type="Pfam" id="PF03060">
    <property type="entry name" value="NMO"/>
    <property type="match status" value="1"/>
</dbReference>
<sequence length="346" mass="37079">MARIETDFTQLLSVKTPIALAAMTFVSGGLLAAEVSLAGGVGFMAIDFRFGMESFQADFERARQRLGTPAGQPLPIGVGALGWLLDAPPFGVADMLKWAVMQGVKAVWLSFGDDLGKWVQFVREADTERGDGRKTLIAIQLGTVEQAKQAVEEWKVDIVIAQGTDAGGHAWAAAPSTAVLLTRILTTLPSPRPPVLAAGTVASGAQIAAFLTLGASGVVVGTLFAATTESIYDPACKDGILNAGFEDPIRNTLWDRIQGFPWPKGVDGRAISKRILNDEVAGLTIEQIREKMQEDTKTGDKSREIVWSGAPAAYVKEIRPAKDIMEQLNRETIDSLRKASELVKTS</sequence>
<keyword evidence="2" id="KW-0288">FMN</keyword>
<keyword evidence="4" id="KW-1133">Transmembrane helix</keyword>
<dbReference type="CDD" id="cd04730">
    <property type="entry name" value="NPD_like"/>
    <property type="match status" value="1"/>
</dbReference>
<dbReference type="Gene3D" id="3.20.20.70">
    <property type="entry name" value="Aldolase class I"/>
    <property type="match status" value="1"/>
</dbReference>
<protein>
    <submittedName>
        <fullName evidence="5">Inosine monophosphate dehydrogenase</fullName>
    </submittedName>
</protein>
<dbReference type="PANTHER" id="PTHR32332:SF31">
    <property type="entry name" value="2-NITROPROPANE DIOXYGENASE FAMILY, PUTATIVE (AFU_ORTHOLOGUE AFUA_2G09850)-RELATED"/>
    <property type="match status" value="1"/>
</dbReference>
<dbReference type="Proteomes" id="UP000076842">
    <property type="component" value="Unassembled WGS sequence"/>
</dbReference>
<dbReference type="EMBL" id="KV423972">
    <property type="protein sequence ID" value="KZT56806.1"/>
    <property type="molecule type" value="Genomic_DNA"/>
</dbReference>
<dbReference type="PANTHER" id="PTHR32332">
    <property type="entry name" value="2-NITROPROPANE DIOXYGENASE"/>
    <property type="match status" value="1"/>
</dbReference>
<organism evidence="5 6">
    <name type="scientific">Calocera cornea HHB12733</name>
    <dbReference type="NCBI Taxonomy" id="1353952"/>
    <lineage>
        <taxon>Eukaryota</taxon>
        <taxon>Fungi</taxon>
        <taxon>Dikarya</taxon>
        <taxon>Basidiomycota</taxon>
        <taxon>Agaricomycotina</taxon>
        <taxon>Dacrymycetes</taxon>
        <taxon>Dacrymycetales</taxon>
        <taxon>Dacrymycetaceae</taxon>
        <taxon>Calocera</taxon>
    </lineage>
</organism>
<keyword evidence="3" id="KW-0560">Oxidoreductase</keyword>
<dbReference type="OrthoDB" id="2349068at2759"/>
<evidence type="ECO:0000256" key="2">
    <source>
        <dbReference type="ARBA" id="ARBA00022643"/>
    </source>
</evidence>